<accession>A0ABQ8SRD1</accession>
<proteinExistence type="predicted"/>
<sequence>MAGLCEGGNEPPSSLKANAMDNNSVINDSSFDFIITKIDTRGKTIDILIYKTECGYVFSSYSHCNNEYCRAKMYNSAAERTGTASNSNKITGLESKEMEHVESSYNSGNHSLKKY</sequence>
<dbReference type="EMBL" id="JAJSOF020000021">
    <property type="protein sequence ID" value="KAJ4436751.1"/>
    <property type="molecule type" value="Genomic_DNA"/>
</dbReference>
<evidence type="ECO:0000256" key="1">
    <source>
        <dbReference type="SAM" id="MobiDB-lite"/>
    </source>
</evidence>
<name>A0ABQ8SRD1_PERAM</name>
<organism evidence="2 3">
    <name type="scientific">Periplaneta americana</name>
    <name type="common">American cockroach</name>
    <name type="synonym">Blatta americana</name>
    <dbReference type="NCBI Taxonomy" id="6978"/>
    <lineage>
        <taxon>Eukaryota</taxon>
        <taxon>Metazoa</taxon>
        <taxon>Ecdysozoa</taxon>
        <taxon>Arthropoda</taxon>
        <taxon>Hexapoda</taxon>
        <taxon>Insecta</taxon>
        <taxon>Pterygota</taxon>
        <taxon>Neoptera</taxon>
        <taxon>Polyneoptera</taxon>
        <taxon>Dictyoptera</taxon>
        <taxon>Blattodea</taxon>
        <taxon>Blattoidea</taxon>
        <taxon>Blattidae</taxon>
        <taxon>Blattinae</taxon>
        <taxon>Periplaneta</taxon>
    </lineage>
</organism>
<evidence type="ECO:0000313" key="2">
    <source>
        <dbReference type="EMBL" id="KAJ4436751.1"/>
    </source>
</evidence>
<feature type="compositionally biased region" description="Polar residues" evidence="1">
    <location>
        <begin position="103"/>
        <end position="115"/>
    </location>
</feature>
<keyword evidence="3" id="KW-1185">Reference proteome</keyword>
<comment type="caution">
    <text evidence="2">The sequence shown here is derived from an EMBL/GenBank/DDBJ whole genome shotgun (WGS) entry which is preliminary data.</text>
</comment>
<feature type="region of interest" description="Disordered" evidence="1">
    <location>
        <begin position="80"/>
        <end position="115"/>
    </location>
</feature>
<gene>
    <name evidence="2" type="ORF">ANN_16883</name>
</gene>
<evidence type="ECO:0000313" key="3">
    <source>
        <dbReference type="Proteomes" id="UP001148838"/>
    </source>
</evidence>
<protein>
    <submittedName>
        <fullName evidence="2">Uncharacterized protein</fullName>
    </submittedName>
</protein>
<dbReference type="Proteomes" id="UP001148838">
    <property type="component" value="Unassembled WGS sequence"/>
</dbReference>
<reference evidence="2 3" key="1">
    <citation type="journal article" date="2022" name="Allergy">
        <title>Genome assembly and annotation of Periplaneta americana reveal a comprehensive cockroach allergen profile.</title>
        <authorList>
            <person name="Wang L."/>
            <person name="Xiong Q."/>
            <person name="Saelim N."/>
            <person name="Wang L."/>
            <person name="Nong W."/>
            <person name="Wan A.T."/>
            <person name="Shi M."/>
            <person name="Liu X."/>
            <person name="Cao Q."/>
            <person name="Hui J.H.L."/>
            <person name="Sookrung N."/>
            <person name="Leung T.F."/>
            <person name="Tungtrongchitr A."/>
            <person name="Tsui S.K.W."/>
        </authorList>
    </citation>
    <scope>NUCLEOTIDE SEQUENCE [LARGE SCALE GENOMIC DNA]</scope>
    <source>
        <strain evidence="2">PWHHKU_190912</strain>
    </source>
</reference>